<organism evidence="2 3">
    <name type="scientific">Thermothielavioides terrestris</name>
    <dbReference type="NCBI Taxonomy" id="2587410"/>
    <lineage>
        <taxon>Eukaryota</taxon>
        <taxon>Fungi</taxon>
        <taxon>Dikarya</taxon>
        <taxon>Ascomycota</taxon>
        <taxon>Pezizomycotina</taxon>
        <taxon>Sordariomycetes</taxon>
        <taxon>Sordariomycetidae</taxon>
        <taxon>Sordariales</taxon>
        <taxon>Chaetomiaceae</taxon>
        <taxon>Thermothielavioides</taxon>
    </lineage>
</organism>
<protein>
    <submittedName>
        <fullName evidence="2">Fe250113-87ab-46fa-8d7d-4b64f0c82e07</fullName>
    </submittedName>
</protein>
<evidence type="ECO:0000256" key="1">
    <source>
        <dbReference type="SAM" id="MobiDB-lite"/>
    </source>
</evidence>
<accession>A0A3S4AWU3</accession>
<sequence>MSVVGKRKRADAASGRMPPIVVSRNPIDEAAAPPKASPRKPGRRKKLGCGTAERKRTNKRSSVQVAADALVASAVRPPALSLPLAQVPVNQSEQIGGRASQMLMPDNPEEVLSVSANNDDPSGTALWRYLTMYLPRDTQLPDDPFVLELLPLPRHRDLPHRWKFQLAADPSENGDSGCDSDSSDTTQSNASLTFSPAATLRDSPVGYKTALSARIAGRAKMVTVGKPNNRPAPAARTKRQSSIRQLAAKLGAKAARREVAVYKPREGTLEKDQAAEKQSTGNERSGGAERRSRRLLAQRQERLSQESKQVASIRSSKQRGIRSSPSKPSKLRKKAAKGLGASPSSSKTDQAASSTSLDTEALAGAAPSSVMMADWEIAPGRIQVGSGANAENVAFSSSFLAQGRTVPVVDGATFQVLEIEPGASVRWAAEESKSRLCSVARGIIRVSLPDTEFPIGPNGMWKVKQGVSCTVVNPFYLGAVVHVTTIGEEWS</sequence>
<dbReference type="Proteomes" id="UP000289323">
    <property type="component" value="Unassembled WGS sequence"/>
</dbReference>
<feature type="compositionally biased region" description="Polar residues" evidence="1">
    <location>
        <begin position="185"/>
        <end position="195"/>
    </location>
</feature>
<gene>
    <name evidence="2" type="ORF">TT172_LOCUS7390</name>
</gene>
<feature type="region of interest" description="Disordered" evidence="1">
    <location>
        <begin position="168"/>
        <end position="195"/>
    </location>
</feature>
<feature type="compositionally biased region" description="Polar residues" evidence="1">
    <location>
        <begin position="306"/>
        <end position="315"/>
    </location>
</feature>
<proteinExistence type="predicted"/>
<feature type="compositionally biased region" description="Basic residues" evidence="1">
    <location>
        <begin position="37"/>
        <end position="47"/>
    </location>
</feature>
<feature type="region of interest" description="Disordered" evidence="1">
    <location>
        <begin position="221"/>
        <end position="242"/>
    </location>
</feature>
<reference evidence="2 3" key="1">
    <citation type="submission" date="2018-04" db="EMBL/GenBank/DDBJ databases">
        <authorList>
            <person name="Huttner S."/>
            <person name="Dainat J."/>
        </authorList>
    </citation>
    <scope>NUCLEOTIDE SEQUENCE [LARGE SCALE GENOMIC DNA]</scope>
</reference>
<feature type="region of interest" description="Disordered" evidence="1">
    <location>
        <begin position="1"/>
        <end position="61"/>
    </location>
</feature>
<dbReference type="AlphaFoldDB" id="A0A3S4AWU3"/>
<evidence type="ECO:0000313" key="3">
    <source>
        <dbReference type="Proteomes" id="UP000289323"/>
    </source>
</evidence>
<feature type="compositionally biased region" description="Basic and acidic residues" evidence="1">
    <location>
        <begin position="261"/>
        <end position="275"/>
    </location>
</feature>
<feature type="compositionally biased region" description="Polar residues" evidence="1">
    <location>
        <begin position="342"/>
        <end position="358"/>
    </location>
</feature>
<feature type="compositionally biased region" description="Low complexity" evidence="1">
    <location>
        <begin position="174"/>
        <end position="184"/>
    </location>
</feature>
<name>A0A3S4AWU3_9PEZI</name>
<dbReference type="EMBL" id="OUUZ01000014">
    <property type="protein sequence ID" value="SPQ24971.1"/>
    <property type="molecule type" value="Genomic_DNA"/>
</dbReference>
<evidence type="ECO:0000313" key="2">
    <source>
        <dbReference type="EMBL" id="SPQ24971.1"/>
    </source>
</evidence>
<feature type="region of interest" description="Disordered" evidence="1">
    <location>
        <begin position="261"/>
        <end position="358"/>
    </location>
</feature>